<dbReference type="InterPro" id="IPR029033">
    <property type="entry name" value="His_PPase_superfam"/>
</dbReference>
<proteinExistence type="predicted"/>
<evidence type="ECO:0008006" key="3">
    <source>
        <dbReference type="Google" id="ProtNLM"/>
    </source>
</evidence>
<dbReference type="InterPro" id="IPR050275">
    <property type="entry name" value="PGM_Phosphatase"/>
</dbReference>
<dbReference type="GO" id="GO:0005737">
    <property type="term" value="C:cytoplasm"/>
    <property type="evidence" value="ECO:0007669"/>
    <property type="project" value="TreeGrafter"/>
</dbReference>
<dbReference type="SMART" id="SM00855">
    <property type="entry name" value="PGAM"/>
    <property type="match status" value="1"/>
</dbReference>
<dbReference type="GO" id="GO:0016791">
    <property type="term" value="F:phosphatase activity"/>
    <property type="evidence" value="ECO:0007669"/>
    <property type="project" value="TreeGrafter"/>
</dbReference>
<keyword evidence="2" id="KW-1185">Reference proteome</keyword>
<dbReference type="EMBL" id="KZ819607">
    <property type="protein sequence ID" value="PWN31750.1"/>
    <property type="molecule type" value="Genomic_DNA"/>
</dbReference>
<dbReference type="GeneID" id="37021491"/>
<sequence length="314" mass="35469">MSTAFKIPRSKYKFEALPAYFVYTNPAIPNDSLPAYAPKFGLEEGKRWKEVIADLAKLNSEANHTRQSYKLVFAARHGEGVHNVAEAKYGTKEWDAKWSLVKGDGESVWGPDPPLTKVGEGQAIDANGKWQKELKDQDPVPLPTMFFSSPMIRSARTLQLTYDGIVWPANPNEDKSTVQGTTSLIAPLETRPHILECLREDFKDRHTCDERSKRSTIAASWEPFKWTVDATMDEEDTIFASDYKESREVMTQRLEDALSFVWQLADGHDVINITSHSGAMEALFRACQHDDFKPKTGGIVPLFVRATEQRESIE</sequence>
<accession>A0A316V2K4</accession>
<dbReference type="RefSeq" id="XP_025352052.1">
    <property type="nucleotide sequence ID" value="XM_025499710.1"/>
</dbReference>
<evidence type="ECO:0000313" key="2">
    <source>
        <dbReference type="Proteomes" id="UP000245771"/>
    </source>
</evidence>
<dbReference type="Gene3D" id="3.40.50.1240">
    <property type="entry name" value="Phosphoglycerate mutase-like"/>
    <property type="match status" value="1"/>
</dbReference>
<reference evidence="1 2" key="1">
    <citation type="journal article" date="2018" name="Mol. Biol. Evol.">
        <title>Broad Genomic Sampling Reveals a Smut Pathogenic Ancestry of the Fungal Clade Ustilaginomycotina.</title>
        <authorList>
            <person name="Kijpornyongpan T."/>
            <person name="Mondo S.J."/>
            <person name="Barry K."/>
            <person name="Sandor L."/>
            <person name="Lee J."/>
            <person name="Lipzen A."/>
            <person name="Pangilinan J."/>
            <person name="LaButti K."/>
            <person name="Hainaut M."/>
            <person name="Henrissat B."/>
            <person name="Grigoriev I.V."/>
            <person name="Spatafora J.W."/>
            <person name="Aime M.C."/>
        </authorList>
    </citation>
    <scope>NUCLEOTIDE SEQUENCE [LARGE SCALE GENOMIC DNA]</scope>
    <source>
        <strain evidence="1 2">MCA 3882</strain>
    </source>
</reference>
<dbReference type="OrthoDB" id="496981at2759"/>
<dbReference type="InterPro" id="IPR013078">
    <property type="entry name" value="His_Pase_superF_clade-1"/>
</dbReference>
<dbReference type="SUPFAM" id="SSF53254">
    <property type="entry name" value="Phosphoglycerate mutase-like"/>
    <property type="match status" value="1"/>
</dbReference>
<dbReference type="PANTHER" id="PTHR48100">
    <property type="entry name" value="BROAD-SPECIFICITY PHOSPHATASE YOR283W-RELATED"/>
    <property type="match status" value="1"/>
</dbReference>
<dbReference type="PANTHER" id="PTHR48100:SF1">
    <property type="entry name" value="HISTIDINE PHOSPHATASE FAMILY PROTEIN-RELATED"/>
    <property type="match status" value="1"/>
</dbReference>
<organism evidence="1 2">
    <name type="scientific">Meira miltonrushii</name>
    <dbReference type="NCBI Taxonomy" id="1280837"/>
    <lineage>
        <taxon>Eukaryota</taxon>
        <taxon>Fungi</taxon>
        <taxon>Dikarya</taxon>
        <taxon>Basidiomycota</taxon>
        <taxon>Ustilaginomycotina</taxon>
        <taxon>Exobasidiomycetes</taxon>
        <taxon>Exobasidiales</taxon>
        <taxon>Brachybasidiaceae</taxon>
        <taxon>Meira</taxon>
    </lineage>
</organism>
<gene>
    <name evidence="1" type="ORF">FA14DRAFT_162653</name>
</gene>
<evidence type="ECO:0000313" key="1">
    <source>
        <dbReference type="EMBL" id="PWN31750.1"/>
    </source>
</evidence>
<protein>
    <recommendedName>
        <fullName evidence="3">Phosphoglycerate mutase-like protein</fullName>
    </recommendedName>
</protein>
<dbReference type="Proteomes" id="UP000245771">
    <property type="component" value="Unassembled WGS sequence"/>
</dbReference>
<dbReference type="AlphaFoldDB" id="A0A316V2K4"/>
<dbReference type="InParanoid" id="A0A316V2K4"/>
<name>A0A316V2K4_9BASI</name>